<dbReference type="InterPro" id="IPR033434">
    <property type="entry name" value="MucB/RseB_N"/>
</dbReference>
<evidence type="ECO:0000259" key="6">
    <source>
        <dbReference type="Pfam" id="PF03888"/>
    </source>
</evidence>
<feature type="domain" description="MucB/RseB N-terminal" evidence="6">
    <location>
        <begin position="38"/>
        <end position="211"/>
    </location>
</feature>
<proteinExistence type="inferred from homology"/>
<reference evidence="9" key="1">
    <citation type="journal article" date="2019" name="Int. J. Syst. Evol. Microbiol.">
        <title>The Global Catalogue of Microorganisms (GCM) 10K type strain sequencing project: providing services to taxonomists for standard genome sequencing and annotation.</title>
        <authorList>
            <consortium name="The Broad Institute Genomics Platform"/>
            <consortium name="The Broad Institute Genome Sequencing Center for Infectious Disease"/>
            <person name="Wu L."/>
            <person name="Ma J."/>
        </authorList>
    </citation>
    <scope>NUCLEOTIDE SEQUENCE [LARGE SCALE GENOMIC DNA]</scope>
    <source>
        <strain evidence="9">CGMCC 4.1799</strain>
    </source>
</reference>
<accession>A0ABW0RQW3</accession>
<dbReference type="Pfam" id="PF17188">
    <property type="entry name" value="MucB_RseB_C"/>
    <property type="match status" value="1"/>
</dbReference>
<dbReference type="Pfam" id="PF03888">
    <property type="entry name" value="MucB_RseB"/>
    <property type="match status" value="1"/>
</dbReference>
<keyword evidence="4" id="KW-0574">Periplasm</keyword>
<dbReference type="CDD" id="cd16327">
    <property type="entry name" value="RseB"/>
    <property type="match status" value="1"/>
</dbReference>
<feature type="signal peptide" evidence="5">
    <location>
        <begin position="1"/>
        <end position="32"/>
    </location>
</feature>
<evidence type="ECO:0000313" key="9">
    <source>
        <dbReference type="Proteomes" id="UP001596055"/>
    </source>
</evidence>
<name>A0ABW0RQW3_9GAMM</name>
<dbReference type="Gene3D" id="2.50.20.10">
    <property type="entry name" value="Lipoprotein localisation LolA/LolB/LppX"/>
    <property type="match status" value="1"/>
</dbReference>
<gene>
    <name evidence="8" type="ORF">ACFPQA_12635</name>
</gene>
<evidence type="ECO:0000313" key="8">
    <source>
        <dbReference type="EMBL" id="MFC5545905.1"/>
    </source>
</evidence>
<evidence type="ECO:0000259" key="7">
    <source>
        <dbReference type="Pfam" id="PF17188"/>
    </source>
</evidence>
<dbReference type="Proteomes" id="UP001596055">
    <property type="component" value="Unassembled WGS sequence"/>
</dbReference>
<evidence type="ECO:0000256" key="1">
    <source>
        <dbReference type="ARBA" id="ARBA00004418"/>
    </source>
</evidence>
<dbReference type="PANTHER" id="PTHR38782">
    <property type="match status" value="1"/>
</dbReference>
<organism evidence="8 9">
    <name type="scientific">Marinobacter koreensis</name>
    <dbReference type="NCBI Taxonomy" id="335974"/>
    <lineage>
        <taxon>Bacteria</taxon>
        <taxon>Pseudomonadati</taxon>
        <taxon>Pseudomonadota</taxon>
        <taxon>Gammaproteobacteria</taxon>
        <taxon>Pseudomonadales</taxon>
        <taxon>Marinobacteraceae</taxon>
        <taxon>Marinobacter</taxon>
    </lineage>
</organism>
<sequence length="340" mass="37365">MKRLFPDLRKKHLAALLALLFSLVLLPVSALAETSGKVEQWLERLGPALNATSYRGVFVYARGDQVHSMRIIHRFRDGVVDERLVMQDGGAGEIVRKGSDVVCVLPDQGRFKLEQVIPSGPFADVFNRKFMPVGRWYDAHVMGEDRVAGYDAVRIALTAKDNNRYSYQLWLEKRSGLLVKSQVQGASGQVLEHFQFTSLEITDDIHDDEFKIHTEGPEITGKLGPQGVRVGAESKHRMNDWELGWRPAGFIASAIPQAPKGHAVAYSDGLATFSVFVEPAGQLKMPQGASRIGATTVYTHDLTSGGKQFLVTVVGEIPPEAARRVAESVRMQKGTQAGAS</sequence>
<comment type="caution">
    <text evidence="8">The sequence shown here is derived from an EMBL/GenBank/DDBJ whole genome shotgun (WGS) entry which is preliminary data.</text>
</comment>
<protein>
    <submittedName>
        <fullName evidence="8">MucB/RseB C-terminal domain-containing protein</fullName>
    </submittedName>
</protein>
<evidence type="ECO:0000256" key="5">
    <source>
        <dbReference type="SAM" id="SignalP"/>
    </source>
</evidence>
<dbReference type="PANTHER" id="PTHR38782:SF1">
    <property type="entry name" value="SIGMA-E FACTOR REGULATORY PROTEIN RSEB"/>
    <property type="match status" value="1"/>
</dbReference>
<evidence type="ECO:0000256" key="4">
    <source>
        <dbReference type="ARBA" id="ARBA00022764"/>
    </source>
</evidence>
<dbReference type="InterPro" id="IPR038484">
    <property type="entry name" value="MucB/RseB_C_sf"/>
</dbReference>
<comment type="subcellular location">
    <subcellularLocation>
        <location evidence="1">Periplasm</location>
    </subcellularLocation>
</comment>
<evidence type="ECO:0000256" key="3">
    <source>
        <dbReference type="ARBA" id="ARBA00022729"/>
    </source>
</evidence>
<dbReference type="InterPro" id="IPR033436">
    <property type="entry name" value="MucB/RseB_C"/>
</dbReference>
<feature type="domain" description="MucB/RseB C-terminal" evidence="7">
    <location>
        <begin position="238"/>
        <end position="330"/>
    </location>
</feature>
<dbReference type="Gene3D" id="3.30.200.100">
    <property type="entry name" value="MucB/RseB, C-terminal domain"/>
    <property type="match status" value="1"/>
</dbReference>
<keyword evidence="3 5" id="KW-0732">Signal</keyword>
<dbReference type="RefSeq" id="WP_248160057.1">
    <property type="nucleotide sequence ID" value="NZ_JAKZAJ010000005.1"/>
</dbReference>
<keyword evidence="9" id="KW-1185">Reference proteome</keyword>
<evidence type="ECO:0000256" key="2">
    <source>
        <dbReference type="ARBA" id="ARBA00008150"/>
    </source>
</evidence>
<feature type="chain" id="PRO_5047107521" evidence="5">
    <location>
        <begin position="33"/>
        <end position="340"/>
    </location>
</feature>
<dbReference type="InterPro" id="IPR005588">
    <property type="entry name" value="MucB_RseB"/>
</dbReference>
<dbReference type="EMBL" id="JBHSNL010000004">
    <property type="protein sequence ID" value="MFC5545905.1"/>
    <property type="molecule type" value="Genomic_DNA"/>
</dbReference>
<dbReference type="PIRSF" id="PIRSF005427">
    <property type="entry name" value="RseB"/>
    <property type="match status" value="1"/>
</dbReference>
<comment type="similarity">
    <text evidence="2">Belongs to the RseB family.</text>
</comment>